<name>A0A1I8A089_9BILA</name>
<sequence length="110" mass="12459">MSSSPAHVCVIVVVLVALLGTASSRYEYTKYVSDPMKMMMQKPSPYGYGGPQLRSYKDQIGLLKRRWSGHNGYIPNRSPYDMFGSSLGNSAYQRRMSSMSVPYYNFFVGY</sequence>
<protein>
    <submittedName>
        <fullName evidence="3">Neuropeptide-Like Protein</fullName>
    </submittedName>
</protein>
<dbReference type="WBParaSite" id="L893_g31585.t1">
    <property type="protein sequence ID" value="L893_g31585.t1"/>
    <property type="gene ID" value="L893_g31585"/>
</dbReference>
<evidence type="ECO:0000313" key="3">
    <source>
        <dbReference type="WBParaSite" id="L893_g31585.t1"/>
    </source>
</evidence>
<proteinExistence type="predicted"/>
<reference evidence="3" key="1">
    <citation type="submission" date="2016-11" db="UniProtKB">
        <authorList>
            <consortium name="WormBaseParasite"/>
        </authorList>
    </citation>
    <scope>IDENTIFICATION</scope>
</reference>
<keyword evidence="1" id="KW-0732">Signal</keyword>
<feature type="signal peptide" evidence="1">
    <location>
        <begin position="1"/>
        <end position="24"/>
    </location>
</feature>
<dbReference type="AlphaFoldDB" id="A0A1I8A089"/>
<dbReference type="Proteomes" id="UP000095287">
    <property type="component" value="Unplaced"/>
</dbReference>
<keyword evidence="2" id="KW-1185">Reference proteome</keyword>
<organism evidence="2 3">
    <name type="scientific">Steinernema glaseri</name>
    <dbReference type="NCBI Taxonomy" id="37863"/>
    <lineage>
        <taxon>Eukaryota</taxon>
        <taxon>Metazoa</taxon>
        <taxon>Ecdysozoa</taxon>
        <taxon>Nematoda</taxon>
        <taxon>Chromadorea</taxon>
        <taxon>Rhabditida</taxon>
        <taxon>Tylenchina</taxon>
        <taxon>Panagrolaimomorpha</taxon>
        <taxon>Strongyloidoidea</taxon>
        <taxon>Steinernematidae</taxon>
        <taxon>Steinernema</taxon>
    </lineage>
</organism>
<feature type="chain" id="PRO_5009314106" evidence="1">
    <location>
        <begin position="25"/>
        <end position="110"/>
    </location>
</feature>
<evidence type="ECO:0000313" key="2">
    <source>
        <dbReference type="Proteomes" id="UP000095287"/>
    </source>
</evidence>
<evidence type="ECO:0000256" key="1">
    <source>
        <dbReference type="SAM" id="SignalP"/>
    </source>
</evidence>
<accession>A0A1I8A089</accession>